<sequence>MKRNIRQCLIVAATALSLAACDVKDPIYNTPHPEQGAITLVTDWSGIGEGLTAPASYTVEAGDYSATLTGTTNLLEPLFEPGSYHLHIYNTPQHITVSGITATVAGASGNVDGAGPFVQEMPGWLFTDAVDAVIEPDTEQTFTAVMQQQVRQLTLVIEPTGSTTDRIEHIEGYLSGVAGTLDFSAGIYATPTNVELQFAKITSGANAGKYAATVRLLGIAGEQQKLNAIIRFTGGSPEALNLTSDLTTELAAFNADKRKPLTLGGKVVETPTGADFSATITDWTPGNGEGGEGGSAGMETNN</sequence>
<evidence type="ECO:0000256" key="2">
    <source>
        <dbReference type="ARBA" id="ARBA00007248"/>
    </source>
</evidence>
<reference evidence="11" key="1">
    <citation type="submission" date="2016-11" db="EMBL/GenBank/DDBJ databases">
        <authorList>
            <person name="Varghese N."/>
            <person name="Submissions S."/>
        </authorList>
    </citation>
    <scope>NUCLEOTIDE SEQUENCE [LARGE SCALE GENOMIC DNA]</scope>
    <source>
        <strain evidence="11">DSM 26884</strain>
    </source>
</reference>
<evidence type="ECO:0000256" key="6">
    <source>
        <dbReference type="ARBA" id="ARBA00023237"/>
    </source>
</evidence>
<dbReference type="GO" id="GO:0009279">
    <property type="term" value="C:cell outer membrane"/>
    <property type="evidence" value="ECO:0007669"/>
    <property type="project" value="UniProtKB-SubCell"/>
</dbReference>
<keyword evidence="7" id="KW-0449">Lipoprotein</keyword>
<evidence type="ECO:0000313" key="10">
    <source>
        <dbReference type="EMBL" id="SHJ52088.1"/>
    </source>
</evidence>
<dbReference type="RefSeq" id="WP_073314642.1">
    <property type="nucleotide sequence ID" value="NZ_FQZN01000033.1"/>
</dbReference>
<dbReference type="Pfam" id="PF08842">
    <property type="entry name" value="Mfa2"/>
    <property type="match status" value="1"/>
</dbReference>
<dbReference type="EMBL" id="FQZN01000033">
    <property type="protein sequence ID" value="SHJ52088.1"/>
    <property type="molecule type" value="Genomic_DNA"/>
</dbReference>
<evidence type="ECO:0000313" key="11">
    <source>
        <dbReference type="Proteomes" id="UP000184192"/>
    </source>
</evidence>
<feature type="signal peptide" evidence="9">
    <location>
        <begin position="1"/>
        <end position="19"/>
    </location>
</feature>
<evidence type="ECO:0000256" key="1">
    <source>
        <dbReference type="ARBA" id="ARBA00004442"/>
    </source>
</evidence>
<evidence type="ECO:0000256" key="4">
    <source>
        <dbReference type="ARBA" id="ARBA00023136"/>
    </source>
</evidence>
<keyword evidence="5" id="KW-0564">Palmitate</keyword>
<evidence type="ECO:0000256" key="5">
    <source>
        <dbReference type="ARBA" id="ARBA00023139"/>
    </source>
</evidence>
<dbReference type="eggNOG" id="ENOG50321N1">
    <property type="taxonomic scope" value="Bacteria"/>
</dbReference>
<dbReference type="Proteomes" id="UP000184192">
    <property type="component" value="Unassembled WGS sequence"/>
</dbReference>
<evidence type="ECO:0000256" key="7">
    <source>
        <dbReference type="ARBA" id="ARBA00023288"/>
    </source>
</evidence>
<dbReference type="AlphaFoldDB" id="A0A1M6JZK4"/>
<protein>
    <recommendedName>
        <fullName evidence="12">DUF5119 domain-containing protein</fullName>
    </recommendedName>
</protein>
<feature type="compositionally biased region" description="Gly residues" evidence="8">
    <location>
        <begin position="287"/>
        <end position="296"/>
    </location>
</feature>
<accession>A0A1M6JZK4</accession>
<evidence type="ECO:0000256" key="8">
    <source>
        <dbReference type="SAM" id="MobiDB-lite"/>
    </source>
</evidence>
<dbReference type="InterPro" id="IPR014941">
    <property type="entry name" value="FimB/Mfa2/Mfa3"/>
</dbReference>
<keyword evidence="3 9" id="KW-0732">Signal</keyword>
<evidence type="ECO:0000256" key="3">
    <source>
        <dbReference type="ARBA" id="ARBA00022729"/>
    </source>
</evidence>
<comment type="subcellular location">
    <subcellularLocation>
        <location evidence="1">Cell outer membrane</location>
    </subcellularLocation>
</comment>
<keyword evidence="6" id="KW-0998">Cell outer membrane</keyword>
<proteinExistence type="inferred from homology"/>
<feature type="chain" id="PRO_5012522654" description="DUF5119 domain-containing protein" evidence="9">
    <location>
        <begin position="20"/>
        <end position="302"/>
    </location>
</feature>
<dbReference type="GeneID" id="92714110"/>
<gene>
    <name evidence="10" type="ORF">SAMN05444350_13331</name>
</gene>
<dbReference type="PROSITE" id="PS51257">
    <property type="entry name" value="PROKAR_LIPOPROTEIN"/>
    <property type="match status" value="1"/>
</dbReference>
<name>A0A1M6JZK4_9BACE</name>
<organism evidence="10 11">
    <name type="scientific">Bacteroides stercorirosoris</name>
    <dbReference type="NCBI Taxonomy" id="871324"/>
    <lineage>
        <taxon>Bacteria</taxon>
        <taxon>Pseudomonadati</taxon>
        <taxon>Bacteroidota</taxon>
        <taxon>Bacteroidia</taxon>
        <taxon>Bacteroidales</taxon>
        <taxon>Bacteroidaceae</taxon>
        <taxon>Bacteroides</taxon>
    </lineage>
</organism>
<evidence type="ECO:0000256" key="9">
    <source>
        <dbReference type="SAM" id="SignalP"/>
    </source>
</evidence>
<feature type="region of interest" description="Disordered" evidence="8">
    <location>
        <begin position="281"/>
        <end position="302"/>
    </location>
</feature>
<comment type="similarity">
    <text evidence="2">Belongs to the bacteroidetes fimbrillin superfamily. FimB/Mfa2 family.</text>
</comment>
<evidence type="ECO:0008006" key="12">
    <source>
        <dbReference type="Google" id="ProtNLM"/>
    </source>
</evidence>
<keyword evidence="4" id="KW-0472">Membrane</keyword>
<keyword evidence="11" id="KW-1185">Reference proteome</keyword>